<sequence length="123" mass="13946">MTLKWTWFSPEWNLAPFRSVQEAQWLFNNLTYDLMNYHCPWIYLGHYQMGVALNAGWNITFQALEMAGPAGVGLAVHWVGGERLTISPPPPLIPGFPAEIISIFSLLSVVGLSYVVLKKRRKL</sequence>
<keyword evidence="1" id="KW-1133">Transmembrane helix</keyword>
<accession>X1FNE3</accession>
<dbReference type="AlphaFoldDB" id="X1FNE3"/>
<name>X1FNE3_9ZZZZ</name>
<keyword evidence="1" id="KW-0472">Membrane</keyword>
<feature type="transmembrane region" description="Helical" evidence="1">
    <location>
        <begin position="96"/>
        <end position="117"/>
    </location>
</feature>
<evidence type="ECO:0000256" key="1">
    <source>
        <dbReference type="SAM" id="Phobius"/>
    </source>
</evidence>
<reference evidence="2" key="1">
    <citation type="journal article" date="2014" name="Front. Microbiol.">
        <title>High frequency of phylogenetically diverse reductive dehalogenase-homologous genes in deep subseafloor sedimentary metagenomes.</title>
        <authorList>
            <person name="Kawai M."/>
            <person name="Futagami T."/>
            <person name="Toyoda A."/>
            <person name="Takaki Y."/>
            <person name="Nishi S."/>
            <person name="Hori S."/>
            <person name="Arai W."/>
            <person name="Tsubouchi T."/>
            <person name="Morono Y."/>
            <person name="Uchiyama I."/>
            <person name="Ito T."/>
            <person name="Fujiyama A."/>
            <person name="Inagaki F."/>
            <person name="Takami H."/>
        </authorList>
    </citation>
    <scope>NUCLEOTIDE SEQUENCE</scope>
    <source>
        <strain evidence="2">Expedition CK06-06</strain>
    </source>
</reference>
<keyword evidence="1" id="KW-0812">Transmembrane</keyword>
<organism evidence="2">
    <name type="scientific">marine sediment metagenome</name>
    <dbReference type="NCBI Taxonomy" id="412755"/>
    <lineage>
        <taxon>unclassified sequences</taxon>
        <taxon>metagenomes</taxon>
        <taxon>ecological metagenomes</taxon>
    </lineage>
</organism>
<gene>
    <name evidence="2" type="ORF">S03H2_15290</name>
</gene>
<dbReference type="EMBL" id="BARU01007765">
    <property type="protein sequence ID" value="GAH47211.1"/>
    <property type="molecule type" value="Genomic_DNA"/>
</dbReference>
<comment type="caution">
    <text evidence="2">The sequence shown here is derived from an EMBL/GenBank/DDBJ whole genome shotgun (WGS) entry which is preliminary data.</text>
</comment>
<proteinExistence type="predicted"/>
<protein>
    <submittedName>
        <fullName evidence="2">Uncharacterized protein</fullName>
    </submittedName>
</protein>
<evidence type="ECO:0000313" key="2">
    <source>
        <dbReference type="EMBL" id="GAH47211.1"/>
    </source>
</evidence>